<accession>A0A0C3CDP9</accession>
<dbReference type="InterPro" id="IPR045851">
    <property type="entry name" value="AMP-bd_C_sf"/>
</dbReference>
<evidence type="ECO:0000313" key="3">
    <source>
        <dbReference type="EMBL" id="KIM42344.1"/>
    </source>
</evidence>
<evidence type="ECO:0000313" key="4">
    <source>
        <dbReference type="Proteomes" id="UP000053424"/>
    </source>
</evidence>
<keyword evidence="4" id="KW-1185">Reference proteome</keyword>
<evidence type="ECO:0000259" key="2">
    <source>
        <dbReference type="Pfam" id="PF13193"/>
    </source>
</evidence>
<protein>
    <recommendedName>
        <fullName evidence="5">Acetyl-CoA synthetase-like protein</fullName>
    </recommendedName>
</protein>
<reference evidence="4" key="2">
    <citation type="submission" date="2015-01" db="EMBL/GenBank/DDBJ databases">
        <title>Evolutionary Origins and Diversification of the Mycorrhizal Mutualists.</title>
        <authorList>
            <consortium name="DOE Joint Genome Institute"/>
            <consortium name="Mycorrhizal Genomics Consortium"/>
            <person name="Kohler A."/>
            <person name="Kuo A."/>
            <person name="Nagy L.G."/>
            <person name="Floudas D."/>
            <person name="Copeland A."/>
            <person name="Barry K.W."/>
            <person name="Cichocki N."/>
            <person name="Veneault-Fourrey C."/>
            <person name="LaButti K."/>
            <person name="Lindquist E.A."/>
            <person name="Lipzen A."/>
            <person name="Lundell T."/>
            <person name="Morin E."/>
            <person name="Murat C."/>
            <person name="Riley R."/>
            <person name="Ohm R."/>
            <person name="Sun H."/>
            <person name="Tunlid A."/>
            <person name="Henrissat B."/>
            <person name="Grigoriev I.V."/>
            <person name="Hibbett D.S."/>
            <person name="Martin F."/>
        </authorList>
    </citation>
    <scope>NUCLEOTIDE SEQUENCE [LARGE SCALE GENOMIC DNA]</scope>
    <source>
        <strain evidence="4">h7</strain>
    </source>
</reference>
<dbReference type="AlphaFoldDB" id="A0A0C3CDP9"/>
<name>A0A0C3CDP9_HEBCY</name>
<dbReference type="OrthoDB" id="10253115at2759"/>
<dbReference type="Proteomes" id="UP000053424">
    <property type="component" value="Unassembled WGS sequence"/>
</dbReference>
<dbReference type="HOGENOM" id="CLU_000022_59_7_1"/>
<dbReference type="Gene3D" id="3.40.50.12780">
    <property type="entry name" value="N-terminal domain of ligase-like"/>
    <property type="match status" value="1"/>
</dbReference>
<dbReference type="EMBL" id="KN831778">
    <property type="protein sequence ID" value="KIM42344.1"/>
    <property type="molecule type" value="Genomic_DNA"/>
</dbReference>
<dbReference type="InterPro" id="IPR020845">
    <property type="entry name" value="AMP-binding_CS"/>
</dbReference>
<feature type="domain" description="AMP-binding enzyme C-terminal" evidence="2">
    <location>
        <begin position="528"/>
        <end position="609"/>
    </location>
</feature>
<dbReference type="SUPFAM" id="SSF56801">
    <property type="entry name" value="Acetyl-CoA synthetase-like"/>
    <property type="match status" value="1"/>
</dbReference>
<dbReference type="Pfam" id="PF00501">
    <property type="entry name" value="AMP-binding"/>
    <property type="match status" value="1"/>
</dbReference>
<dbReference type="STRING" id="686832.A0A0C3CDP9"/>
<dbReference type="InterPro" id="IPR025110">
    <property type="entry name" value="AMP-bd_C"/>
</dbReference>
<dbReference type="Pfam" id="PF13193">
    <property type="entry name" value="AMP-binding_C"/>
    <property type="match status" value="1"/>
</dbReference>
<dbReference type="InterPro" id="IPR000873">
    <property type="entry name" value="AMP-dep_synth/lig_dom"/>
</dbReference>
<dbReference type="GO" id="GO:0031956">
    <property type="term" value="F:medium-chain fatty acid-CoA ligase activity"/>
    <property type="evidence" value="ECO:0007669"/>
    <property type="project" value="TreeGrafter"/>
</dbReference>
<evidence type="ECO:0008006" key="5">
    <source>
        <dbReference type="Google" id="ProtNLM"/>
    </source>
</evidence>
<reference evidence="3 4" key="1">
    <citation type="submission" date="2014-04" db="EMBL/GenBank/DDBJ databases">
        <authorList>
            <consortium name="DOE Joint Genome Institute"/>
            <person name="Kuo A."/>
            <person name="Gay G."/>
            <person name="Dore J."/>
            <person name="Kohler A."/>
            <person name="Nagy L.G."/>
            <person name="Floudas D."/>
            <person name="Copeland A."/>
            <person name="Barry K.W."/>
            <person name="Cichocki N."/>
            <person name="Veneault-Fourrey C."/>
            <person name="LaButti K."/>
            <person name="Lindquist E.A."/>
            <person name="Lipzen A."/>
            <person name="Lundell T."/>
            <person name="Morin E."/>
            <person name="Murat C."/>
            <person name="Sun H."/>
            <person name="Tunlid A."/>
            <person name="Henrissat B."/>
            <person name="Grigoriev I.V."/>
            <person name="Hibbett D.S."/>
            <person name="Martin F."/>
            <person name="Nordberg H.P."/>
            <person name="Cantor M.N."/>
            <person name="Hua S.X."/>
        </authorList>
    </citation>
    <scope>NUCLEOTIDE SEQUENCE [LARGE SCALE GENOMIC DNA]</scope>
    <source>
        <strain evidence="4">h7</strain>
    </source>
</reference>
<dbReference type="GO" id="GO:0006631">
    <property type="term" value="P:fatty acid metabolic process"/>
    <property type="evidence" value="ECO:0007669"/>
    <property type="project" value="TreeGrafter"/>
</dbReference>
<evidence type="ECO:0000259" key="1">
    <source>
        <dbReference type="Pfam" id="PF00501"/>
    </source>
</evidence>
<dbReference type="PANTHER" id="PTHR43201:SF30">
    <property type="entry name" value="AMP-DEPENDENT SYNTHETASE_LIGASE DOMAIN-CONTAINING PROTEIN"/>
    <property type="match status" value="1"/>
</dbReference>
<dbReference type="Gene3D" id="3.30.300.30">
    <property type="match status" value="1"/>
</dbReference>
<proteinExistence type="predicted"/>
<dbReference type="PROSITE" id="PS00455">
    <property type="entry name" value="AMP_BINDING"/>
    <property type="match status" value="1"/>
</dbReference>
<sequence length="633" mass="69834">MSLPRNLLWHALPTRRLLAKPNLRRCLTMSSVSGPLEPPLSTKTLPEFFSEEILQKHSGRPALICRKEAPRDHGGPPSYNLGISTHLAWDFAEFDRHINALARGLLGMGVQKGDRVGVIMGNTSAYAMLQWACASIGAILVTLNPAYRLTELVATLHLVGVKHLFVVPRLRSSTYVRTLAEAFPEIRGAHPGEIQLEDLPELRNIVVVDNAQESHADLAKLHIKGTVDWREVLIWREDAHEARVQSNITAGLQKDEVINLQFTSGTTGSPKAVSLTHNNLLNNGISIGRCMRLTEKDILCNVPPLFHCFGLVLGNLAAWTHGSCIVYPSASFDPPSIVDAVVGERCTALHGVPTHFLGVLSEVEKRKEAGDAPNMNSLRTGIAAGSPIPIDLMRNLIEKMNLRDLTNAYGMTETSPVSFQTTPEDPITKRVETVGKVQPHVKAKIIDSDGKIVEVGTPGEICVAGYLLQKGYWNDEEQTQSVMRKDEDGTLWMHTGDEGIMDEDGYLRVVGRTKDIIIRGGENLFPVQIENALTAHHSIREAAVVSVPDSHYGEVVGAWVVLEPHAKMSKQDVRQCVTEKMNPQNAPAWVWFINEDGNPEELPKTASGKVMKHVLRKWSRELADRDLGRVGKD</sequence>
<dbReference type="PANTHER" id="PTHR43201">
    <property type="entry name" value="ACYL-COA SYNTHETASE"/>
    <property type="match status" value="1"/>
</dbReference>
<dbReference type="InterPro" id="IPR042099">
    <property type="entry name" value="ANL_N_sf"/>
</dbReference>
<gene>
    <name evidence="3" type="ORF">M413DRAFT_444769</name>
</gene>
<organism evidence="3 4">
    <name type="scientific">Hebeloma cylindrosporum</name>
    <dbReference type="NCBI Taxonomy" id="76867"/>
    <lineage>
        <taxon>Eukaryota</taxon>
        <taxon>Fungi</taxon>
        <taxon>Dikarya</taxon>
        <taxon>Basidiomycota</taxon>
        <taxon>Agaricomycotina</taxon>
        <taxon>Agaricomycetes</taxon>
        <taxon>Agaricomycetidae</taxon>
        <taxon>Agaricales</taxon>
        <taxon>Agaricineae</taxon>
        <taxon>Hymenogastraceae</taxon>
        <taxon>Hebeloma</taxon>
    </lineage>
</organism>
<feature type="domain" description="AMP-dependent synthetase/ligase" evidence="1">
    <location>
        <begin position="85"/>
        <end position="473"/>
    </location>
</feature>